<evidence type="ECO:0000313" key="8">
    <source>
        <dbReference type="Proteomes" id="UP000587942"/>
    </source>
</evidence>
<keyword evidence="2 7" id="KW-0808">Transferase</keyword>
<name>A0A846T6M6_9BACI</name>
<dbReference type="CDD" id="cd24085">
    <property type="entry name" value="ASKHA_NBD_PanK-II_bac"/>
    <property type="match status" value="1"/>
</dbReference>
<dbReference type="SUPFAM" id="SSF53067">
    <property type="entry name" value="Actin-like ATPase domain"/>
    <property type="match status" value="1"/>
</dbReference>
<dbReference type="Proteomes" id="UP000587942">
    <property type="component" value="Unassembled WGS sequence"/>
</dbReference>
<keyword evidence="4 7" id="KW-0418">Kinase</keyword>
<dbReference type="PANTHER" id="PTHR12280">
    <property type="entry name" value="PANTOTHENATE KINASE"/>
    <property type="match status" value="1"/>
</dbReference>
<evidence type="ECO:0000256" key="4">
    <source>
        <dbReference type="ARBA" id="ARBA00022777"/>
    </source>
</evidence>
<evidence type="ECO:0000256" key="5">
    <source>
        <dbReference type="ARBA" id="ARBA00022840"/>
    </source>
</evidence>
<dbReference type="AlphaFoldDB" id="A0A846T6M6"/>
<gene>
    <name evidence="7" type="primary">coaW</name>
    <name evidence="7" type="ORF">GWK17_02175</name>
</gene>
<sequence>MKGGDFVNNRVGIDAGGSLIKIAYEENGILHYRKQPISEMDEALGWLKLISSNKSIFLTGGRAGKIKAKLFPESEIVDEFSSACEGANYLMRKEGLPAAENSLLINIGTGTSWFKIEGEEYNRVLGSGIGGGTFMGMGRLLADSSDFANLVHMSASGQRGNVDLLVKDLYHPEEPPIPGDLTASNFAKTEAINASSRADKMASFMNLIAETITLLTVQTAALHGIKNVIFIGSTLAGNKPLQDSLAYYCKMSGLEPIFLQNGEFSGAIGAMLR</sequence>
<keyword evidence="1" id="KW-0963">Cytoplasm</keyword>
<evidence type="ECO:0000256" key="3">
    <source>
        <dbReference type="ARBA" id="ARBA00022741"/>
    </source>
</evidence>
<dbReference type="NCBIfam" id="NF009842">
    <property type="entry name" value="PRK13317.1"/>
    <property type="match status" value="1"/>
</dbReference>
<dbReference type="GO" id="GO:0004594">
    <property type="term" value="F:pantothenate kinase activity"/>
    <property type="evidence" value="ECO:0007669"/>
    <property type="project" value="UniProtKB-EC"/>
</dbReference>
<dbReference type="PIRSF" id="PIRSF036940">
    <property type="entry name" value="PanK_bac_aCoA"/>
    <property type="match status" value="1"/>
</dbReference>
<evidence type="ECO:0000313" key="7">
    <source>
        <dbReference type="EMBL" id="NKE04293.1"/>
    </source>
</evidence>
<keyword evidence="3" id="KW-0547">Nucleotide-binding</keyword>
<evidence type="ECO:0000256" key="1">
    <source>
        <dbReference type="ARBA" id="ARBA00022490"/>
    </source>
</evidence>
<organism evidence="7 8">
    <name type="scientific">Mesobacillus selenatarsenatis</name>
    <dbReference type="NCBI Taxonomy" id="388741"/>
    <lineage>
        <taxon>Bacteria</taxon>
        <taxon>Bacillati</taxon>
        <taxon>Bacillota</taxon>
        <taxon>Bacilli</taxon>
        <taxon>Bacillales</taxon>
        <taxon>Bacillaceae</taxon>
        <taxon>Mesobacillus</taxon>
    </lineage>
</organism>
<dbReference type="InterPro" id="IPR004567">
    <property type="entry name" value="Type_II_PanK"/>
</dbReference>
<dbReference type="PANTHER" id="PTHR12280:SF20">
    <property type="entry name" value="4'-PHOSPHOPANTETHEINE PHOSPHATASE"/>
    <property type="match status" value="1"/>
</dbReference>
<comment type="caution">
    <text evidence="7">The sequence shown here is derived from an EMBL/GenBank/DDBJ whole genome shotgun (WGS) entry which is preliminary data.</text>
</comment>
<dbReference type="Pfam" id="PF03630">
    <property type="entry name" value="Fumble"/>
    <property type="match status" value="1"/>
</dbReference>
<evidence type="ECO:0000256" key="2">
    <source>
        <dbReference type="ARBA" id="ARBA00022679"/>
    </source>
</evidence>
<keyword evidence="5" id="KW-0067">ATP-binding</keyword>
<proteinExistence type="predicted"/>
<dbReference type="InterPro" id="IPR043129">
    <property type="entry name" value="ATPase_NBD"/>
</dbReference>
<dbReference type="GO" id="GO:0015937">
    <property type="term" value="P:coenzyme A biosynthetic process"/>
    <property type="evidence" value="ECO:0007669"/>
    <property type="project" value="UniProtKB-KW"/>
</dbReference>
<keyword evidence="6" id="KW-0173">Coenzyme A biosynthesis</keyword>
<evidence type="ECO:0000256" key="6">
    <source>
        <dbReference type="ARBA" id="ARBA00022993"/>
    </source>
</evidence>
<dbReference type="EMBL" id="JAAVUM010000001">
    <property type="protein sequence ID" value="NKE04293.1"/>
    <property type="molecule type" value="Genomic_DNA"/>
</dbReference>
<dbReference type="Gene3D" id="3.30.420.40">
    <property type="match status" value="1"/>
</dbReference>
<protein>
    <submittedName>
        <fullName evidence="7">Type II pantothenate kinase</fullName>
        <ecNumber evidence="7">2.7.1.33</ecNumber>
    </submittedName>
</protein>
<dbReference type="GO" id="GO:0005829">
    <property type="term" value="C:cytosol"/>
    <property type="evidence" value="ECO:0007669"/>
    <property type="project" value="TreeGrafter"/>
</dbReference>
<accession>A0A846T6M6</accession>
<dbReference type="InterPro" id="IPR011602">
    <property type="entry name" value="Type_II_PanK_bac"/>
</dbReference>
<dbReference type="GO" id="GO:0005524">
    <property type="term" value="F:ATP binding"/>
    <property type="evidence" value="ECO:0007669"/>
    <property type="project" value="UniProtKB-KW"/>
</dbReference>
<dbReference type="EC" id="2.7.1.33" evidence="7"/>
<reference evidence="7 8" key="1">
    <citation type="submission" date="2020-03" db="EMBL/GenBank/DDBJ databases">
        <authorList>
            <person name="Sun Q."/>
        </authorList>
    </citation>
    <scope>NUCLEOTIDE SEQUENCE [LARGE SCALE GENOMIC DNA]</scope>
    <source>
        <strain evidence="7 8">KACC 21451</strain>
    </source>
</reference>